<keyword evidence="2" id="KW-1185">Reference proteome</keyword>
<protein>
    <submittedName>
        <fullName evidence="1">Uncharacterized protein</fullName>
    </submittedName>
</protein>
<reference evidence="1 2" key="1">
    <citation type="submission" date="2019-07" db="EMBL/GenBank/DDBJ databases">
        <title>Pseudomonas mangiferae sp. nov., isolated from bark of mango tree in Thailand.</title>
        <authorList>
            <person name="Srisuk N."/>
            <person name="Anurat P."/>
        </authorList>
    </citation>
    <scope>NUCLEOTIDE SEQUENCE [LARGE SCALE GENOMIC DNA]</scope>
    <source>
        <strain evidence="1 2">DMKU_BBB3-04</strain>
    </source>
</reference>
<name>A0A553GV62_9PSED</name>
<evidence type="ECO:0000313" key="2">
    <source>
        <dbReference type="Proteomes" id="UP000315235"/>
    </source>
</evidence>
<dbReference type="EMBL" id="VJOY01000015">
    <property type="protein sequence ID" value="TRX73402.1"/>
    <property type="molecule type" value="Genomic_DNA"/>
</dbReference>
<accession>A0A553GV62</accession>
<dbReference type="OrthoDB" id="8177309at2"/>
<sequence length="285" mass="30994">MPYALIQAFQNGKEPLAFSFLNSPKMTRAKIGESIARRIRAPETINQQSAPLCGPAAFMYCLASAHPWHYARYAIDLMTHGEARIGQLHIKPSAQCRHADIGSAIEATDWVTLASLRDASNGVLSMSGPGSSIAGITGANTMAAWFEQSGLFTQVDNLAQYHPASLERLLAADLQANMGRYVCLLVRAAVLGAVAGEVPMPKLNGMPRTLLGTPDHWIVMHEPMGLGPSCYNSARPDVVDMLKKKKLSFKVYSWGGISTVNERIHDLNVERFLPYFYGCVSASAV</sequence>
<comment type="caution">
    <text evidence="1">The sequence shown here is derived from an EMBL/GenBank/DDBJ whole genome shotgun (WGS) entry which is preliminary data.</text>
</comment>
<dbReference type="AlphaFoldDB" id="A0A553GV62"/>
<evidence type="ECO:0000313" key="1">
    <source>
        <dbReference type="EMBL" id="TRX73402.1"/>
    </source>
</evidence>
<dbReference type="Proteomes" id="UP000315235">
    <property type="component" value="Unassembled WGS sequence"/>
</dbReference>
<proteinExistence type="predicted"/>
<dbReference type="RefSeq" id="WP_143489671.1">
    <property type="nucleotide sequence ID" value="NZ_VJOY01000015.1"/>
</dbReference>
<organism evidence="1 2">
    <name type="scientific">Pseudomonas mangiferae</name>
    <dbReference type="NCBI Taxonomy" id="2593654"/>
    <lineage>
        <taxon>Bacteria</taxon>
        <taxon>Pseudomonadati</taxon>
        <taxon>Pseudomonadota</taxon>
        <taxon>Gammaproteobacteria</taxon>
        <taxon>Pseudomonadales</taxon>
        <taxon>Pseudomonadaceae</taxon>
        <taxon>Pseudomonas</taxon>
    </lineage>
</organism>
<gene>
    <name evidence="1" type="ORF">FM069_17515</name>
</gene>